<keyword evidence="2" id="KW-1185">Reference proteome</keyword>
<dbReference type="Proteomes" id="UP001476798">
    <property type="component" value="Unassembled WGS sequence"/>
</dbReference>
<dbReference type="EMBL" id="JAHRIO010084168">
    <property type="protein sequence ID" value="MEQ2186497.1"/>
    <property type="molecule type" value="Genomic_DNA"/>
</dbReference>
<organism evidence="1 2">
    <name type="scientific">Goodea atripinnis</name>
    <dbReference type="NCBI Taxonomy" id="208336"/>
    <lineage>
        <taxon>Eukaryota</taxon>
        <taxon>Metazoa</taxon>
        <taxon>Chordata</taxon>
        <taxon>Craniata</taxon>
        <taxon>Vertebrata</taxon>
        <taxon>Euteleostomi</taxon>
        <taxon>Actinopterygii</taxon>
        <taxon>Neopterygii</taxon>
        <taxon>Teleostei</taxon>
        <taxon>Neoteleostei</taxon>
        <taxon>Acanthomorphata</taxon>
        <taxon>Ovalentaria</taxon>
        <taxon>Atherinomorphae</taxon>
        <taxon>Cyprinodontiformes</taxon>
        <taxon>Goodeidae</taxon>
        <taxon>Goodea</taxon>
    </lineage>
</organism>
<protein>
    <submittedName>
        <fullName evidence="1">Uncharacterized protein</fullName>
    </submittedName>
</protein>
<reference evidence="1 2" key="1">
    <citation type="submission" date="2021-06" db="EMBL/GenBank/DDBJ databases">
        <authorList>
            <person name="Palmer J.M."/>
        </authorList>
    </citation>
    <scope>NUCLEOTIDE SEQUENCE [LARGE SCALE GENOMIC DNA]</scope>
    <source>
        <strain evidence="1 2">GA_2019</strain>
        <tissue evidence="1">Muscle</tissue>
    </source>
</reference>
<gene>
    <name evidence="1" type="ORF">GOODEAATRI_029099</name>
</gene>
<proteinExistence type="predicted"/>
<accession>A0ABV0PSL0</accession>
<name>A0ABV0PSL0_9TELE</name>
<evidence type="ECO:0000313" key="2">
    <source>
        <dbReference type="Proteomes" id="UP001476798"/>
    </source>
</evidence>
<evidence type="ECO:0000313" key="1">
    <source>
        <dbReference type="EMBL" id="MEQ2186497.1"/>
    </source>
</evidence>
<comment type="caution">
    <text evidence="1">The sequence shown here is derived from an EMBL/GenBank/DDBJ whole genome shotgun (WGS) entry which is preliminary data.</text>
</comment>
<sequence>MNCDSMEQFILGFGTSRIPAIFAGRCCRYSVGDETTARGKLCVTCVLRHVTPRGRCVYVQCPDSKKSSSDKEVDGGFVVVGETAGEHKQRIPTVNTAQPSTNVIVQPSK</sequence>
<feature type="non-terminal residue" evidence="1">
    <location>
        <position position="109"/>
    </location>
</feature>